<name>A0A8J8T7W2_HALGN</name>
<dbReference type="AlphaFoldDB" id="A0A8J8T7W2"/>
<evidence type="ECO:0000256" key="1">
    <source>
        <dbReference type="SAM" id="MobiDB-lite"/>
    </source>
</evidence>
<comment type="caution">
    <text evidence="2">The sequence shown here is derived from an EMBL/GenBank/DDBJ whole genome shotgun (WGS) entry which is preliminary data.</text>
</comment>
<proteinExistence type="predicted"/>
<keyword evidence="3" id="KW-1185">Reference proteome</keyword>
<organism evidence="2 3">
    <name type="scientific">Halteria grandinella</name>
    <dbReference type="NCBI Taxonomy" id="5974"/>
    <lineage>
        <taxon>Eukaryota</taxon>
        <taxon>Sar</taxon>
        <taxon>Alveolata</taxon>
        <taxon>Ciliophora</taxon>
        <taxon>Intramacronucleata</taxon>
        <taxon>Spirotrichea</taxon>
        <taxon>Stichotrichia</taxon>
        <taxon>Sporadotrichida</taxon>
        <taxon>Halteriidae</taxon>
        <taxon>Halteria</taxon>
    </lineage>
</organism>
<feature type="region of interest" description="Disordered" evidence="1">
    <location>
        <begin position="284"/>
        <end position="303"/>
    </location>
</feature>
<dbReference type="EMBL" id="RRYP01002307">
    <property type="protein sequence ID" value="TNV84920.1"/>
    <property type="molecule type" value="Genomic_DNA"/>
</dbReference>
<protein>
    <submittedName>
        <fullName evidence="2">Uncharacterized protein</fullName>
    </submittedName>
</protein>
<feature type="compositionally biased region" description="Polar residues" evidence="1">
    <location>
        <begin position="284"/>
        <end position="301"/>
    </location>
</feature>
<gene>
    <name evidence="2" type="ORF">FGO68_gene4496</name>
</gene>
<accession>A0A8J8T7W2</accession>
<sequence length="325" mass="37034">MRHEISSQFNYYQIIMESKEEKHRSSSATPFQQATPNVAIFNWNQPPPISTKAMSPNTELMKRISHNIPHSRIVPLDILCRNSNQTYENTHCQNNQFAIQTEQVLKHWNIQEESKLEPEHQAKQIHLFQPCRRDTARKQSANTVDKYSFNQVPAPSQMQVIQEQVEEHTPAQESLLKRRQRFNRDLRLDPIVIAIRGKDTLPRPPSLKLGLLQIQGGDGEGTGENGEEELPNSFKGGFFGIPEAPDESQAEDSNFSEPGNELEDGSSDCCSILLTPEKQVTQFNYSSSNRKSQTFNGSHSGTNEKRFMSALNVKQVTRTFIQRVL</sequence>
<evidence type="ECO:0000313" key="3">
    <source>
        <dbReference type="Proteomes" id="UP000785679"/>
    </source>
</evidence>
<reference evidence="2" key="1">
    <citation type="submission" date="2019-06" db="EMBL/GenBank/DDBJ databases">
        <authorList>
            <person name="Zheng W."/>
        </authorList>
    </citation>
    <scope>NUCLEOTIDE SEQUENCE</scope>
    <source>
        <strain evidence="2">QDHG01</strain>
    </source>
</reference>
<dbReference type="Proteomes" id="UP000785679">
    <property type="component" value="Unassembled WGS sequence"/>
</dbReference>
<feature type="region of interest" description="Disordered" evidence="1">
    <location>
        <begin position="239"/>
        <end position="268"/>
    </location>
</feature>
<evidence type="ECO:0000313" key="2">
    <source>
        <dbReference type="EMBL" id="TNV84920.1"/>
    </source>
</evidence>